<keyword evidence="5" id="KW-0472">Membrane</keyword>
<dbReference type="OrthoDB" id="1436008at2759"/>
<dbReference type="Proteomes" id="UP000504610">
    <property type="component" value="Chromosome 8"/>
</dbReference>
<evidence type="ECO:0000256" key="5">
    <source>
        <dbReference type="ARBA" id="ARBA00023136"/>
    </source>
</evidence>
<dbReference type="RefSeq" id="XP_056847808.1">
    <property type="nucleotide sequence ID" value="XM_056991828.1"/>
</dbReference>
<name>A0A9W3C8Q7_RAPSA</name>
<dbReference type="InterPro" id="IPR012340">
    <property type="entry name" value="NA-bd_OB-fold"/>
</dbReference>
<dbReference type="GO" id="GO:0016020">
    <property type="term" value="C:membrane"/>
    <property type="evidence" value="ECO:0007669"/>
    <property type="project" value="UniProtKB-SubCell"/>
</dbReference>
<dbReference type="KEGG" id="rsz:130498455"/>
<sequence length="126" mass="13609">MLNGEVKGGGGDDVILQVIEIKMLQQAQRNQEQSVERYKVAVSDGIQSQEDMLSAASNVLVKQGSIKIGSILRLTRFNCSPVRNRSFGILMTATLQWKGIPTYIIGIGRGISATVGLAATVVYPLM</sequence>
<organism evidence="7 8">
    <name type="scientific">Raphanus sativus</name>
    <name type="common">Radish</name>
    <name type="synonym">Raphanus raphanistrum var. sativus</name>
    <dbReference type="NCBI Taxonomy" id="3726"/>
    <lineage>
        <taxon>Eukaryota</taxon>
        <taxon>Viridiplantae</taxon>
        <taxon>Streptophyta</taxon>
        <taxon>Embryophyta</taxon>
        <taxon>Tracheophyta</taxon>
        <taxon>Spermatophyta</taxon>
        <taxon>Magnoliopsida</taxon>
        <taxon>eudicotyledons</taxon>
        <taxon>Gunneridae</taxon>
        <taxon>Pentapetalae</taxon>
        <taxon>rosids</taxon>
        <taxon>malvids</taxon>
        <taxon>Brassicales</taxon>
        <taxon>Brassicaceae</taxon>
        <taxon>Brassiceae</taxon>
        <taxon>Raphanus</taxon>
    </lineage>
</organism>
<keyword evidence="4" id="KW-1133">Transmembrane helix</keyword>
<reference evidence="7" key="1">
    <citation type="journal article" date="2019" name="Database">
        <title>The radish genome database (RadishGD): an integrated information resource for radish genomics.</title>
        <authorList>
            <person name="Yu H.J."/>
            <person name="Baek S."/>
            <person name="Lee Y.J."/>
            <person name="Cho A."/>
            <person name="Mun J.H."/>
        </authorList>
    </citation>
    <scope>NUCLEOTIDE SEQUENCE [LARGE SCALE GENOMIC DNA]</scope>
    <source>
        <strain evidence="7">cv. WK10039</strain>
    </source>
</reference>
<dbReference type="GO" id="GO:0003677">
    <property type="term" value="F:DNA binding"/>
    <property type="evidence" value="ECO:0007669"/>
    <property type="project" value="InterPro"/>
</dbReference>
<evidence type="ECO:0000256" key="2">
    <source>
        <dbReference type="ARBA" id="ARBA00022448"/>
    </source>
</evidence>
<feature type="domain" description="Replication factor-A protein 1 N-terminal" evidence="6">
    <location>
        <begin position="13"/>
        <end position="89"/>
    </location>
</feature>
<dbReference type="GeneID" id="130498455"/>
<dbReference type="InterPro" id="IPR009716">
    <property type="entry name" value="Ferroportin-1"/>
</dbReference>
<evidence type="ECO:0000256" key="3">
    <source>
        <dbReference type="ARBA" id="ARBA00022692"/>
    </source>
</evidence>
<protein>
    <submittedName>
        <fullName evidence="8">Replication protein A 70 kDa DNA-binding subunit E-like</fullName>
    </submittedName>
</protein>
<evidence type="ECO:0000256" key="1">
    <source>
        <dbReference type="ARBA" id="ARBA00004141"/>
    </source>
</evidence>
<dbReference type="PANTHER" id="PTHR11660">
    <property type="entry name" value="SOLUTE CARRIER FAMILY 40 MEMBER"/>
    <property type="match status" value="1"/>
</dbReference>
<accession>A0A9W3C8Q7</accession>
<evidence type="ECO:0000256" key="4">
    <source>
        <dbReference type="ARBA" id="ARBA00022989"/>
    </source>
</evidence>
<dbReference type="GO" id="GO:0006260">
    <property type="term" value="P:DNA replication"/>
    <property type="evidence" value="ECO:0007669"/>
    <property type="project" value="InterPro"/>
</dbReference>
<dbReference type="GO" id="GO:0005381">
    <property type="term" value="F:iron ion transmembrane transporter activity"/>
    <property type="evidence" value="ECO:0007669"/>
    <property type="project" value="UniProtKB-UniRule"/>
</dbReference>
<gene>
    <name evidence="8" type="primary">LOC130498455</name>
</gene>
<comment type="subcellular location">
    <subcellularLocation>
        <location evidence="1">Membrane</location>
        <topology evidence="1">Multi-pass membrane protein</topology>
    </subcellularLocation>
</comment>
<dbReference type="Pfam" id="PF04057">
    <property type="entry name" value="Rep-A_N"/>
    <property type="match status" value="1"/>
</dbReference>
<proteinExistence type="predicted"/>
<keyword evidence="2" id="KW-0813">Transport</keyword>
<dbReference type="InterPro" id="IPR007199">
    <property type="entry name" value="Rep_factor-A_N"/>
</dbReference>
<dbReference type="AlphaFoldDB" id="A0A9W3C8Q7"/>
<dbReference type="SUPFAM" id="SSF50249">
    <property type="entry name" value="Nucleic acid-binding proteins"/>
    <property type="match status" value="1"/>
</dbReference>
<evidence type="ECO:0000259" key="6">
    <source>
        <dbReference type="Pfam" id="PF04057"/>
    </source>
</evidence>
<keyword evidence="3" id="KW-0812">Transmembrane</keyword>
<dbReference type="PANTHER" id="PTHR11660:SF57">
    <property type="entry name" value="SOLUTE CARRIER FAMILY 40 MEMBER"/>
    <property type="match status" value="1"/>
</dbReference>
<dbReference type="Gene3D" id="2.40.50.140">
    <property type="entry name" value="Nucleic acid-binding proteins"/>
    <property type="match status" value="1"/>
</dbReference>
<keyword evidence="7" id="KW-1185">Reference proteome</keyword>
<dbReference type="GO" id="GO:0005634">
    <property type="term" value="C:nucleus"/>
    <property type="evidence" value="ECO:0007669"/>
    <property type="project" value="InterPro"/>
</dbReference>
<evidence type="ECO:0000313" key="7">
    <source>
        <dbReference type="Proteomes" id="UP000504610"/>
    </source>
</evidence>
<reference evidence="8" key="2">
    <citation type="submission" date="2025-08" db="UniProtKB">
        <authorList>
            <consortium name="RefSeq"/>
        </authorList>
    </citation>
    <scope>IDENTIFICATION</scope>
    <source>
        <tissue evidence="8">Leaf</tissue>
    </source>
</reference>
<evidence type="ECO:0000313" key="8">
    <source>
        <dbReference type="RefSeq" id="XP_056847808.1"/>
    </source>
</evidence>